<dbReference type="OrthoDB" id="346910at2759"/>
<evidence type="ECO:0000259" key="3">
    <source>
        <dbReference type="Pfam" id="PF00887"/>
    </source>
</evidence>
<dbReference type="InterPro" id="IPR000582">
    <property type="entry name" value="Acyl-CoA-binding_protein"/>
</dbReference>
<evidence type="ECO:0000313" key="5">
    <source>
        <dbReference type="Proteomes" id="UP000198341"/>
    </source>
</evidence>
<dbReference type="KEGG" id="bpg:Bathy07g02040"/>
<name>K8F2A1_9CHLO</name>
<dbReference type="GO" id="GO:0000062">
    <property type="term" value="F:fatty-acyl-CoA binding"/>
    <property type="evidence" value="ECO:0007669"/>
    <property type="project" value="InterPro"/>
</dbReference>
<gene>
    <name evidence="4" type="ORF">Bathy07g02040</name>
</gene>
<evidence type="ECO:0000313" key="4">
    <source>
        <dbReference type="EMBL" id="CCO66418.1"/>
    </source>
</evidence>
<protein>
    <recommendedName>
        <fullName evidence="3">ACB domain-containing protein</fullName>
    </recommendedName>
</protein>
<dbReference type="Proteomes" id="UP000198341">
    <property type="component" value="Chromosome 7"/>
</dbReference>
<dbReference type="SUPFAM" id="SSF47027">
    <property type="entry name" value="Acyl-CoA binding protein"/>
    <property type="match status" value="1"/>
</dbReference>
<dbReference type="EMBL" id="FO082272">
    <property type="protein sequence ID" value="CCO66418.1"/>
    <property type="molecule type" value="Genomic_DNA"/>
</dbReference>
<dbReference type="GeneID" id="19014693"/>
<proteinExistence type="inferred from homology"/>
<reference evidence="4 5" key="1">
    <citation type="submission" date="2011-10" db="EMBL/GenBank/DDBJ databases">
        <authorList>
            <person name="Genoscope - CEA"/>
        </authorList>
    </citation>
    <scope>NUCLEOTIDE SEQUENCE [LARGE SCALE GENOMIC DNA]</scope>
    <source>
        <strain evidence="4 5">RCC 1105</strain>
    </source>
</reference>
<evidence type="ECO:0000256" key="1">
    <source>
        <dbReference type="ARBA" id="ARBA00005567"/>
    </source>
</evidence>
<feature type="domain" description="ACB" evidence="3">
    <location>
        <begin position="50"/>
        <end position="112"/>
    </location>
</feature>
<organism evidence="4 5">
    <name type="scientific">Bathycoccus prasinos</name>
    <dbReference type="NCBI Taxonomy" id="41875"/>
    <lineage>
        <taxon>Eukaryota</taxon>
        <taxon>Viridiplantae</taxon>
        <taxon>Chlorophyta</taxon>
        <taxon>Mamiellophyceae</taxon>
        <taxon>Mamiellales</taxon>
        <taxon>Bathycoccaceae</taxon>
        <taxon>Bathycoccus</taxon>
    </lineage>
</organism>
<dbReference type="InterPro" id="IPR014352">
    <property type="entry name" value="FERM/acyl-CoA-bd_prot_sf"/>
</dbReference>
<comment type="similarity">
    <text evidence="1">Belongs to the ACBP family.</text>
</comment>
<dbReference type="STRING" id="41875.K8F2A1"/>
<keyword evidence="2" id="KW-0446">Lipid-binding</keyword>
<sequence length="131" mass="15380">MTPHILEKDKEQKEEVAWRTYDVAEYDRLSASYEDPKTMKWKLLPKPGGQAVKPEDYYTLKACIKQVEEGDPPKEQPMWTENGAVDYNGRALFQEWNKLKGKTKDEAKQAFCYAYGKALSEQRFSLNFRKY</sequence>
<dbReference type="RefSeq" id="XP_007512330.1">
    <property type="nucleotide sequence ID" value="XM_007512268.1"/>
</dbReference>
<keyword evidence="5" id="KW-1185">Reference proteome</keyword>
<dbReference type="Gene3D" id="1.20.80.10">
    <property type="match status" value="1"/>
</dbReference>
<dbReference type="InterPro" id="IPR035984">
    <property type="entry name" value="Acyl-CoA-binding_sf"/>
</dbReference>
<accession>K8F2A1</accession>
<dbReference type="eggNOG" id="ENOG502S9J1">
    <property type="taxonomic scope" value="Eukaryota"/>
</dbReference>
<dbReference type="Pfam" id="PF00887">
    <property type="entry name" value="ACBP"/>
    <property type="match status" value="1"/>
</dbReference>
<evidence type="ECO:0000256" key="2">
    <source>
        <dbReference type="ARBA" id="ARBA00023121"/>
    </source>
</evidence>
<dbReference type="AlphaFoldDB" id="K8F2A1"/>